<dbReference type="PANTHER" id="PTHR33048">
    <property type="entry name" value="PTH11-LIKE INTEGRAL MEMBRANE PROTEIN (AFU_ORTHOLOGUE AFUA_5G11245)"/>
    <property type="match status" value="1"/>
</dbReference>
<feature type="transmembrane region" description="Helical" evidence="6">
    <location>
        <begin position="245"/>
        <end position="265"/>
    </location>
</feature>
<reference evidence="8" key="2">
    <citation type="submission" date="2023-05" db="EMBL/GenBank/DDBJ databases">
        <authorList>
            <consortium name="Lawrence Berkeley National Laboratory"/>
            <person name="Steindorff A."/>
            <person name="Hensen N."/>
            <person name="Bonometti L."/>
            <person name="Westerberg I."/>
            <person name="Brannstrom I.O."/>
            <person name="Guillou S."/>
            <person name="Cros-Aarteil S."/>
            <person name="Calhoun S."/>
            <person name="Haridas S."/>
            <person name="Kuo A."/>
            <person name="Mondo S."/>
            <person name="Pangilinan J."/>
            <person name="Riley R."/>
            <person name="Labutti K."/>
            <person name="Andreopoulos B."/>
            <person name="Lipzen A."/>
            <person name="Chen C."/>
            <person name="Yanf M."/>
            <person name="Daum C."/>
            <person name="Ng V."/>
            <person name="Clum A."/>
            <person name="Ohm R."/>
            <person name="Martin F."/>
            <person name="Silar P."/>
            <person name="Natvig D."/>
            <person name="Lalanne C."/>
            <person name="Gautier V."/>
            <person name="Ament-Velasquez S.L."/>
            <person name="Kruys A."/>
            <person name="Hutchinson M.I."/>
            <person name="Powell A.J."/>
            <person name="Barry K."/>
            <person name="Miller A.N."/>
            <person name="Grigoriev I.V."/>
            <person name="Debuchy R."/>
            <person name="Gladieux P."/>
            <person name="Thoren M.H."/>
            <person name="Johannesson H."/>
        </authorList>
    </citation>
    <scope>NUCLEOTIDE SEQUENCE</scope>
    <source>
        <strain evidence="8">CBS 538.74</strain>
    </source>
</reference>
<dbReference type="InterPro" id="IPR052337">
    <property type="entry name" value="SAT4-like"/>
</dbReference>
<comment type="subcellular location">
    <subcellularLocation>
        <location evidence="1">Membrane</location>
        <topology evidence="1">Multi-pass membrane protein</topology>
    </subcellularLocation>
</comment>
<feature type="domain" description="Rhodopsin" evidence="7">
    <location>
        <begin position="35"/>
        <end position="270"/>
    </location>
</feature>
<proteinExistence type="inferred from homology"/>
<evidence type="ECO:0000256" key="6">
    <source>
        <dbReference type="SAM" id="Phobius"/>
    </source>
</evidence>
<evidence type="ECO:0000256" key="5">
    <source>
        <dbReference type="ARBA" id="ARBA00038359"/>
    </source>
</evidence>
<keyword evidence="3 6" id="KW-1133">Transmembrane helix</keyword>
<feature type="transmembrane region" description="Helical" evidence="6">
    <location>
        <begin position="42"/>
        <end position="65"/>
    </location>
</feature>
<comment type="similarity">
    <text evidence="5">Belongs to the SAT4 family.</text>
</comment>
<dbReference type="EMBL" id="MU856864">
    <property type="protein sequence ID" value="KAK4156609.1"/>
    <property type="molecule type" value="Genomic_DNA"/>
</dbReference>
<evidence type="ECO:0000313" key="8">
    <source>
        <dbReference type="EMBL" id="KAK4156609.1"/>
    </source>
</evidence>
<keyword evidence="9" id="KW-1185">Reference proteome</keyword>
<dbReference type="PANTHER" id="PTHR33048:SF47">
    <property type="entry name" value="INTEGRAL MEMBRANE PROTEIN-RELATED"/>
    <property type="match status" value="1"/>
</dbReference>
<feature type="transmembrane region" description="Helical" evidence="6">
    <location>
        <begin position="17"/>
        <end position="35"/>
    </location>
</feature>
<accession>A0AAN7A074</accession>
<evidence type="ECO:0000313" key="9">
    <source>
        <dbReference type="Proteomes" id="UP001302745"/>
    </source>
</evidence>
<dbReference type="GO" id="GO:0016020">
    <property type="term" value="C:membrane"/>
    <property type="evidence" value="ECO:0007669"/>
    <property type="project" value="UniProtKB-SubCell"/>
</dbReference>
<comment type="caution">
    <text evidence="8">The sequence shown here is derived from an EMBL/GenBank/DDBJ whole genome shotgun (WGS) entry which is preliminary data.</text>
</comment>
<feature type="transmembrane region" description="Helical" evidence="6">
    <location>
        <begin position="179"/>
        <end position="197"/>
    </location>
</feature>
<feature type="transmembrane region" description="Helical" evidence="6">
    <location>
        <begin position="130"/>
        <end position="151"/>
    </location>
</feature>
<evidence type="ECO:0000256" key="2">
    <source>
        <dbReference type="ARBA" id="ARBA00022692"/>
    </source>
</evidence>
<dbReference type="InterPro" id="IPR049326">
    <property type="entry name" value="Rhodopsin_dom_fungi"/>
</dbReference>
<gene>
    <name evidence="8" type="ORF">C8A00DRAFT_12471</name>
</gene>
<evidence type="ECO:0000256" key="3">
    <source>
        <dbReference type="ARBA" id="ARBA00022989"/>
    </source>
</evidence>
<feature type="transmembrane region" description="Helical" evidence="6">
    <location>
        <begin position="97"/>
        <end position="118"/>
    </location>
</feature>
<evidence type="ECO:0000256" key="4">
    <source>
        <dbReference type="ARBA" id="ARBA00023136"/>
    </source>
</evidence>
<organism evidence="8 9">
    <name type="scientific">Chaetomidium leptoderma</name>
    <dbReference type="NCBI Taxonomy" id="669021"/>
    <lineage>
        <taxon>Eukaryota</taxon>
        <taxon>Fungi</taxon>
        <taxon>Dikarya</taxon>
        <taxon>Ascomycota</taxon>
        <taxon>Pezizomycotina</taxon>
        <taxon>Sordariomycetes</taxon>
        <taxon>Sordariomycetidae</taxon>
        <taxon>Sordariales</taxon>
        <taxon>Chaetomiaceae</taxon>
        <taxon>Chaetomidium</taxon>
    </lineage>
</organism>
<reference evidence="8" key="1">
    <citation type="journal article" date="2023" name="Mol. Phylogenet. Evol.">
        <title>Genome-scale phylogeny and comparative genomics of the fungal order Sordariales.</title>
        <authorList>
            <person name="Hensen N."/>
            <person name="Bonometti L."/>
            <person name="Westerberg I."/>
            <person name="Brannstrom I.O."/>
            <person name="Guillou S."/>
            <person name="Cros-Aarteil S."/>
            <person name="Calhoun S."/>
            <person name="Haridas S."/>
            <person name="Kuo A."/>
            <person name="Mondo S."/>
            <person name="Pangilinan J."/>
            <person name="Riley R."/>
            <person name="LaButti K."/>
            <person name="Andreopoulos B."/>
            <person name="Lipzen A."/>
            <person name="Chen C."/>
            <person name="Yan M."/>
            <person name="Daum C."/>
            <person name="Ng V."/>
            <person name="Clum A."/>
            <person name="Steindorff A."/>
            <person name="Ohm R.A."/>
            <person name="Martin F."/>
            <person name="Silar P."/>
            <person name="Natvig D.O."/>
            <person name="Lalanne C."/>
            <person name="Gautier V."/>
            <person name="Ament-Velasquez S.L."/>
            <person name="Kruys A."/>
            <person name="Hutchinson M.I."/>
            <person name="Powell A.J."/>
            <person name="Barry K."/>
            <person name="Miller A.N."/>
            <person name="Grigoriev I.V."/>
            <person name="Debuchy R."/>
            <person name="Gladieux P."/>
            <person name="Hiltunen Thoren M."/>
            <person name="Johannesson H."/>
        </authorList>
    </citation>
    <scope>NUCLEOTIDE SEQUENCE</scope>
    <source>
        <strain evidence="8">CBS 538.74</strain>
    </source>
</reference>
<name>A0AAN7A074_9PEZI</name>
<dbReference type="Pfam" id="PF20684">
    <property type="entry name" value="Fung_rhodopsin"/>
    <property type="match status" value="1"/>
</dbReference>
<sequence length="356" mass="39225">MDAPTATPGNEARQQPSVIAAVAVMLFLSTVTISLRFYTRRVVLGFLGIDDWMILAAFVCGASAAKRPARTESIFAFGRPVLLMTEDEMSSNRLEEWYTFLLYAASLSCSKISILLLYRRFLILGWARICNNVVLAIVVACSIWVMITSLINCIPLRAVWDKTIEGKCLSLHVKYGSSYAHVITDFMIFVLPIPFVISLKLGRRQKIGLMLVFCVGFVACLISVIRIVVLSLMDLSDMTHQLASLAVWGAVEVNLAIICACLTTLKPLIVRILPRLLKSSYAADSGQLAYIDQGTGTAARVSRNHGTIVKAESASFVKLDNARSNDSEEYEIDDLEGQIQRGVYMAAPAKVYARLP</sequence>
<evidence type="ECO:0000259" key="7">
    <source>
        <dbReference type="Pfam" id="PF20684"/>
    </source>
</evidence>
<dbReference type="AlphaFoldDB" id="A0AAN7A074"/>
<keyword evidence="2 6" id="KW-0812">Transmembrane</keyword>
<feature type="transmembrane region" description="Helical" evidence="6">
    <location>
        <begin position="209"/>
        <end position="233"/>
    </location>
</feature>
<dbReference type="Proteomes" id="UP001302745">
    <property type="component" value="Unassembled WGS sequence"/>
</dbReference>
<protein>
    <recommendedName>
        <fullName evidence="7">Rhodopsin domain-containing protein</fullName>
    </recommendedName>
</protein>
<evidence type="ECO:0000256" key="1">
    <source>
        <dbReference type="ARBA" id="ARBA00004141"/>
    </source>
</evidence>
<keyword evidence="4 6" id="KW-0472">Membrane</keyword>